<dbReference type="InterPro" id="IPR025836">
    <property type="entry name" value="Zn_knuckle_CX2CX4HX4C"/>
</dbReference>
<dbReference type="OrthoDB" id="1301333at2759"/>
<evidence type="ECO:0000313" key="3">
    <source>
        <dbReference type="EMBL" id="KAJ4841111.1"/>
    </source>
</evidence>
<reference evidence="3" key="1">
    <citation type="submission" date="2022-02" db="EMBL/GenBank/DDBJ databases">
        <authorList>
            <person name="Henning P.M."/>
            <person name="McCubbin A.G."/>
            <person name="Shore J.S."/>
        </authorList>
    </citation>
    <scope>NUCLEOTIDE SEQUENCE</scope>
    <source>
        <strain evidence="3">F60SS</strain>
        <tissue evidence="3">Leaves</tissue>
    </source>
</reference>
<feature type="region of interest" description="Disordered" evidence="1">
    <location>
        <begin position="200"/>
        <end position="224"/>
    </location>
</feature>
<accession>A0A9Q0JFV4</accession>
<dbReference type="Proteomes" id="UP001141552">
    <property type="component" value="Unassembled WGS sequence"/>
</dbReference>
<gene>
    <name evidence="3" type="ORF">Tsubulata_003746</name>
</gene>
<feature type="region of interest" description="Disordered" evidence="1">
    <location>
        <begin position="464"/>
        <end position="485"/>
    </location>
</feature>
<reference evidence="3" key="2">
    <citation type="journal article" date="2023" name="Plants (Basel)">
        <title>Annotation of the Turnera subulata (Passifloraceae) Draft Genome Reveals the S-Locus Evolved after the Divergence of Turneroideae from Passifloroideae in a Stepwise Manner.</title>
        <authorList>
            <person name="Henning P.M."/>
            <person name="Roalson E.H."/>
            <person name="Mir W."/>
            <person name="McCubbin A.G."/>
            <person name="Shore J.S."/>
        </authorList>
    </citation>
    <scope>NUCLEOTIDE SEQUENCE</scope>
    <source>
        <strain evidence="3">F60SS</strain>
    </source>
</reference>
<proteinExistence type="predicted"/>
<sequence>MQAAWMRDVGDDGDSAQRRKPTEKYFNPADKSPNFGVGRIFRNRGEVKEAFDKWNIRVRRDTKWVTFHHTNKIWVVRKYPIKKHDCGAGNSNCRVTKRVIANFLIAKYASTTQDLRPTQIMEIARRKFKVAPRWGQAQDTKELIRTHFKGRMLKDYVSRWYHKDMFMKSYRLSLNPVPGEVFWESSDRRPIHPPLAEIKRGRPQTKRRTEWGKKKNRKASKTDRVMQCQQCLEFGHISPRGVGGSQGNTNRDRASQMPNTKKRKVLPRPRVEGVQNGGPLYLLHKTEGLHLMHKSPMQECPEVEKPQLPPISILKNQQTLFILRSDYMLPLVLASSAQPQAPTVRGNAPSHRGRVTSKNCRRLNFGEGRGVLVTESSLMVENPGTRSQQIIHVPNRRSTLNANVKTTQQSATATITEAPTSVDPEIRFSPAMDVVIGMIFALLATPPNLHYSCIMAHSTMPSTSTVSTLRMRRNNRSRPEPEGVMHRDAHGREVWIAFRYEDIDLICYTCGLVSHKASHCILPRCEKQGVLLDDPTSYGHWMFAHSLNGEYFLRRVQPVIIDLDWDGDEADEEIVP</sequence>
<dbReference type="AlphaFoldDB" id="A0A9Q0JFV4"/>
<feature type="domain" description="Zinc knuckle CX2CX4HX4C" evidence="2">
    <location>
        <begin position="490"/>
        <end position="520"/>
    </location>
</feature>
<dbReference type="EMBL" id="JAKUCV010002880">
    <property type="protein sequence ID" value="KAJ4841111.1"/>
    <property type="molecule type" value="Genomic_DNA"/>
</dbReference>
<feature type="region of interest" description="Disordered" evidence="1">
    <location>
        <begin position="239"/>
        <end position="278"/>
    </location>
</feature>
<protein>
    <recommendedName>
        <fullName evidence="2">Zinc knuckle CX2CX4HX4C domain-containing protein</fullName>
    </recommendedName>
</protein>
<organism evidence="3 4">
    <name type="scientific">Turnera subulata</name>
    <dbReference type="NCBI Taxonomy" id="218843"/>
    <lineage>
        <taxon>Eukaryota</taxon>
        <taxon>Viridiplantae</taxon>
        <taxon>Streptophyta</taxon>
        <taxon>Embryophyta</taxon>
        <taxon>Tracheophyta</taxon>
        <taxon>Spermatophyta</taxon>
        <taxon>Magnoliopsida</taxon>
        <taxon>eudicotyledons</taxon>
        <taxon>Gunneridae</taxon>
        <taxon>Pentapetalae</taxon>
        <taxon>rosids</taxon>
        <taxon>fabids</taxon>
        <taxon>Malpighiales</taxon>
        <taxon>Passifloraceae</taxon>
        <taxon>Turnera</taxon>
    </lineage>
</organism>
<evidence type="ECO:0000259" key="2">
    <source>
        <dbReference type="Pfam" id="PF14392"/>
    </source>
</evidence>
<comment type="caution">
    <text evidence="3">The sequence shown here is derived from an EMBL/GenBank/DDBJ whole genome shotgun (WGS) entry which is preliminary data.</text>
</comment>
<dbReference type="Pfam" id="PF14392">
    <property type="entry name" value="zf-CCHC_4"/>
    <property type="match status" value="1"/>
</dbReference>
<keyword evidence="4" id="KW-1185">Reference proteome</keyword>
<name>A0A9Q0JFV4_9ROSI</name>
<evidence type="ECO:0000256" key="1">
    <source>
        <dbReference type="SAM" id="MobiDB-lite"/>
    </source>
</evidence>
<feature type="region of interest" description="Disordered" evidence="1">
    <location>
        <begin position="1"/>
        <end position="28"/>
    </location>
</feature>
<evidence type="ECO:0000313" key="4">
    <source>
        <dbReference type="Proteomes" id="UP001141552"/>
    </source>
</evidence>